<keyword evidence="3" id="KW-0804">Transcription</keyword>
<dbReference type="EMBL" id="JAATIS010002524">
    <property type="protein sequence ID" value="KAG2465214.1"/>
    <property type="molecule type" value="Genomic_DNA"/>
</dbReference>
<feature type="non-terminal residue" evidence="6">
    <location>
        <position position="198"/>
    </location>
</feature>
<evidence type="ECO:0000313" key="7">
    <source>
        <dbReference type="Proteomes" id="UP000886611"/>
    </source>
</evidence>
<dbReference type="GO" id="GO:0000981">
    <property type="term" value="F:DNA-binding transcription factor activity, RNA polymerase II-specific"/>
    <property type="evidence" value="ECO:0007669"/>
    <property type="project" value="TreeGrafter"/>
</dbReference>
<dbReference type="Pfam" id="PF00010">
    <property type="entry name" value="HLH"/>
    <property type="match status" value="1"/>
</dbReference>
<dbReference type="PROSITE" id="PS50888">
    <property type="entry name" value="BHLH"/>
    <property type="match status" value="1"/>
</dbReference>
<dbReference type="OrthoDB" id="6125763at2759"/>
<dbReference type="GO" id="GO:0000977">
    <property type="term" value="F:RNA polymerase II transcription regulatory region sequence-specific DNA binding"/>
    <property type="evidence" value="ECO:0007669"/>
    <property type="project" value="TreeGrafter"/>
</dbReference>
<name>A0A8X7XCR4_POLSE</name>
<keyword evidence="2" id="KW-0238">DNA-binding</keyword>
<dbReference type="InterPro" id="IPR011598">
    <property type="entry name" value="bHLH_dom"/>
</dbReference>
<dbReference type="SMART" id="SM00353">
    <property type="entry name" value="HLH"/>
    <property type="match status" value="1"/>
</dbReference>
<dbReference type="CDD" id="cd11415">
    <property type="entry name" value="bHLH_TS_FERD3L_NATO3"/>
    <property type="match status" value="1"/>
</dbReference>
<dbReference type="Gene3D" id="4.10.280.10">
    <property type="entry name" value="Helix-loop-helix DNA-binding domain"/>
    <property type="match status" value="1"/>
</dbReference>
<dbReference type="PANTHER" id="PTHR23349:SF63">
    <property type="entry name" value="FER3-LIKE PROTEIN"/>
    <property type="match status" value="1"/>
</dbReference>
<dbReference type="AlphaFoldDB" id="A0A8X7XCR4"/>
<dbReference type="FunFam" id="4.10.280.10:FF:000035">
    <property type="entry name" value="Pancreas-specific transcription factor 1a"/>
    <property type="match status" value="1"/>
</dbReference>
<reference evidence="6 7" key="1">
    <citation type="journal article" date="2021" name="Cell">
        <title>Tracing the genetic footprints of vertebrate landing in non-teleost ray-finned fishes.</title>
        <authorList>
            <person name="Bi X."/>
            <person name="Wang K."/>
            <person name="Yang L."/>
            <person name="Pan H."/>
            <person name="Jiang H."/>
            <person name="Wei Q."/>
            <person name="Fang M."/>
            <person name="Yu H."/>
            <person name="Zhu C."/>
            <person name="Cai Y."/>
            <person name="He Y."/>
            <person name="Gan X."/>
            <person name="Zeng H."/>
            <person name="Yu D."/>
            <person name="Zhu Y."/>
            <person name="Jiang H."/>
            <person name="Qiu Q."/>
            <person name="Yang H."/>
            <person name="Zhang Y.E."/>
            <person name="Wang W."/>
            <person name="Zhu M."/>
            <person name="He S."/>
            <person name="Zhang G."/>
        </authorList>
    </citation>
    <scope>NUCLEOTIDE SEQUENCE [LARGE SCALE GENOMIC DNA]</scope>
    <source>
        <strain evidence="6">Bchr_013</strain>
    </source>
</reference>
<dbReference type="Proteomes" id="UP000886611">
    <property type="component" value="Unassembled WGS sequence"/>
</dbReference>
<evidence type="ECO:0000256" key="4">
    <source>
        <dbReference type="ARBA" id="ARBA00023242"/>
    </source>
</evidence>
<evidence type="ECO:0000256" key="3">
    <source>
        <dbReference type="ARBA" id="ARBA00023163"/>
    </source>
</evidence>
<keyword evidence="4" id="KW-0539">Nucleus</keyword>
<keyword evidence="7" id="KW-1185">Reference proteome</keyword>
<proteinExistence type="predicted"/>
<dbReference type="PANTHER" id="PTHR23349">
    <property type="entry name" value="BASIC HELIX-LOOP-HELIX TRANSCRIPTION FACTOR, TWIST"/>
    <property type="match status" value="1"/>
</dbReference>
<accession>A0A8X7XCR4</accession>
<comment type="caution">
    <text evidence="6">The sequence shown here is derived from an EMBL/GenBank/DDBJ whole genome shotgun (WGS) entry which is preliminary data.</text>
</comment>
<dbReference type="GO" id="GO:0032502">
    <property type="term" value="P:developmental process"/>
    <property type="evidence" value="ECO:0007669"/>
    <property type="project" value="TreeGrafter"/>
</dbReference>
<dbReference type="InterPro" id="IPR036638">
    <property type="entry name" value="HLH_DNA-bd_sf"/>
</dbReference>
<evidence type="ECO:0000259" key="5">
    <source>
        <dbReference type="PROSITE" id="PS50888"/>
    </source>
</evidence>
<dbReference type="GO" id="GO:0046983">
    <property type="term" value="F:protein dimerization activity"/>
    <property type="evidence" value="ECO:0007669"/>
    <property type="project" value="InterPro"/>
</dbReference>
<feature type="non-terminal residue" evidence="6">
    <location>
        <position position="1"/>
    </location>
</feature>
<dbReference type="SUPFAM" id="SSF47459">
    <property type="entry name" value="HLH, helix-loop-helix DNA-binding domain"/>
    <property type="match status" value="1"/>
</dbReference>
<sequence length="198" mass="22509">MGKRCLRGRTDILNCSVNCLQTSYYKVMESEGDCFENSVLDFVNDLSFLEVPFSSSAELRKGNVSSLRILDTCGRLYDITDGADPLAESGVPFSSLCLSSRNLHSVNGRSKRKRVITSAQRQAANIRERKRMFSLNEAFDKLRKKVPTFAYEKRLSRIETLRLAIIYISFMTDLLNQNRESETKTGAADKKILMQKIE</sequence>
<organism evidence="6 7">
    <name type="scientific">Polypterus senegalus</name>
    <name type="common">Senegal bichir</name>
    <dbReference type="NCBI Taxonomy" id="55291"/>
    <lineage>
        <taxon>Eukaryota</taxon>
        <taxon>Metazoa</taxon>
        <taxon>Chordata</taxon>
        <taxon>Craniata</taxon>
        <taxon>Vertebrata</taxon>
        <taxon>Euteleostomi</taxon>
        <taxon>Actinopterygii</taxon>
        <taxon>Polypteriformes</taxon>
        <taxon>Polypteridae</taxon>
        <taxon>Polypterus</taxon>
    </lineage>
</organism>
<evidence type="ECO:0000256" key="2">
    <source>
        <dbReference type="ARBA" id="ARBA00023125"/>
    </source>
</evidence>
<evidence type="ECO:0000256" key="1">
    <source>
        <dbReference type="ARBA" id="ARBA00023015"/>
    </source>
</evidence>
<evidence type="ECO:0000313" key="6">
    <source>
        <dbReference type="EMBL" id="KAG2465214.1"/>
    </source>
</evidence>
<gene>
    <name evidence="6" type="primary">Ferd3l</name>
    <name evidence="6" type="ORF">GTO96_0009462</name>
</gene>
<feature type="domain" description="BHLH" evidence="5">
    <location>
        <begin position="119"/>
        <end position="171"/>
    </location>
</feature>
<protein>
    <submittedName>
        <fullName evidence="6">FER3L protein</fullName>
    </submittedName>
</protein>
<keyword evidence="1" id="KW-0805">Transcription regulation</keyword>
<dbReference type="InterPro" id="IPR050283">
    <property type="entry name" value="E-box_TF_Regulators"/>
</dbReference>